<evidence type="ECO:0000313" key="8">
    <source>
        <dbReference type="Proteomes" id="UP001605036"/>
    </source>
</evidence>
<dbReference type="EMBL" id="JBHFFA010000006">
    <property type="protein sequence ID" value="KAL2621541.1"/>
    <property type="molecule type" value="Genomic_DNA"/>
</dbReference>
<comment type="caution">
    <text evidence="7">The sequence shown here is derived from an EMBL/GenBank/DDBJ whole genome shotgun (WGS) entry which is preliminary data.</text>
</comment>
<dbReference type="SUPFAM" id="SSF51126">
    <property type="entry name" value="Pectin lyase-like"/>
    <property type="match status" value="1"/>
</dbReference>
<evidence type="ECO:0000256" key="2">
    <source>
        <dbReference type="ARBA" id="ARBA00008891"/>
    </source>
</evidence>
<proteinExistence type="inferred from homology"/>
<evidence type="ECO:0000256" key="3">
    <source>
        <dbReference type="ARBA" id="ARBA00013229"/>
    </source>
</evidence>
<keyword evidence="8" id="KW-1185">Reference proteome</keyword>
<dbReference type="AlphaFoldDB" id="A0ABD1Y4H5"/>
<dbReference type="InterPro" id="IPR012334">
    <property type="entry name" value="Pectin_lyas_fold"/>
</dbReference>
<dbReference type="InterPro" id="IPR000070">
    <property type="entry name" value="Pectinesterase_cat"/>
</dbReference>
<evidence type="ECO:0000313" key="7">
    <source>
        <dbReference type="EMBL" id="KAL2621541.1"/>
    </source>
</evidence>
<reference evidence="7 8" key="1">
    <citation type="submission" date="2024-09" db="EMBL/GenBank/DDBJ databases">
        <title>Chromosome-scale assembly of Riccia fluitans.</title>
        <authorList>
            <person name="Paukszto L."/>
            <person name="Sawicki J."/>
            <person name="Karawczyk K."/>
            <person name="Piernik-Szablinska J."/>
            <person name="Szczecinska M."/>
            <person name="Mazdziarz M."/>
        </authorList>
    </citation>
    <scope>NUCLEOTIDE SEQUENCE [LARGE SCALE GENOMIC DNA]</scope>
    <source>
        <strain evidence="7">Rf_01</strain>
        <tissue evidence="7">Aerial parts of the thallus</tissue>
    </source>
</reference>
<dbReference type="Pfam" id="PF01095">
    <property type="entry name" value="Pectinesterase"/>
    <property type="match status" value="1"/>
</dbReference>
<accession>A0ABD1Y4H5</accession>
<name>A0ABD1Y4H5_9MARC</name>
<evidence type="ECO:0000259" key="6">
    <source>
        <dbReference type="Pfam" id="PF01095"/>
    </source>
</evidence>
<protein>
    <recommendedName>
        <fullName evidence="3">pectinesterase</fullName>
        <ecNumber evidence="3">3.1.1.11</ecNumber>
    </recommendedName>
</protein>
<organism evidence="7 8">
    <name type="scientific">Riccia fluitans</name>
    <dbReference type="NCBI Taxonomy" id="41844"/>
    <lineage>
        <taxon>Eukaryota</taxon>
        <taxon>Viridiplantae</taxon>
        <taxon>Streptophyta</taxon>
        <taxon>Embryophyta</taxon>
        <taxon>Marchantiophyta</taxon>
        <taxon>Marchantiopsida</taxon>
        <taxon>Marchantiidae</taxon>
        <taxon>Marchantiales</taxon>
        <taxon>Ricciaceae</taxon>
        <taxon>Riccia</taxon>
    </lineage>
</organism>
<keyword evidence="5" id="KW-0063">Aspartyl esterase</keyword>
<feature type="domain" description="Pectinesterase catalytic" evidence="6">
    <location>
        <begin position="11"/>
        <end position="77"/>
    </location>
</feature>
<evidence type="ECO:0000256" key="5">
    <source>
        <dbReference type="ARBA" id="ARBA00023085"/>
    </source>
</evidence>
<dbReference type="PANTHER" id="PTHR31321:SF57">
    <property type="entry name" value="PECTINESTERASE 53-RELATED"/>
    <property type="match status" value="1"/>
</dbReference>
<evidence type="ECO:0000256" key="1">
    <source>
        <dbReference type="ARBA" id="ARBA00005184"/>
    </source>
</evidence>
<dbReference type="GO" id="GO:0030599">
    <property type="term" value="F:pectinesterase activity"/>
    <property type="evidence" value="ECO:0007669"/>
    <property type="project" value="UniProtKB-EC"/>
</dbReference>
<dbReference type="Proteomes" id="UP001605036">
    <property type="component" value="Unassembled WGS sequence"/>
</dbReference>
<dbReference type="InterPro" id="IPR011050">
    <property type="entry name" value="Pectin_lyase_fold/virulence"/>
</dbReference>
<gene>
    <name evidence="7" type="ORF">R1flu_001746</name>
</gene>
<dbReference type="Gene3D" id="2.160.20.10">
    <property type="entry name" value="Single-stranded right-handed beta-helix, Pectin lyase-like"/>
    <property type="match status" value="1"/>
</dbReference>
<dbReference type="EC" id="3.1.1.11" evidence="3"/>
<evidence type="ECO:0000256" key="4">
    <source>
        <dbReference type="ARBA" id="ARBA00022801"/>
    </source>
</evidence>
<comment type="similarity">
    <text evidence="2">Belongs to the pectinesterase family.</text>
</comment>
<dbReference type="PANTHER" id="PTHR31321">
    <property type="entry name" value="ACYL-COA THIOESTER HYDROLASE YBHC-RELATED"/>
    <property type="match status" value="1"/>
</dbReference>
<keyword evidence="4" id="KW-0378">Hydrolase</keyword>
<sequence>MQNTSPSPAPGSMGKQAVALEISGDKAVFYRCSFLGYQDTLYDRYGGHYFEDCRIRGTINFIFGDGQSYYETCSLKSVAETFGSPSRK</sequence>
<comment type="pathway">
    <text evidence="1">Glycan metabolism; pectin degradation; 2-dehydro-3-deoxy-D-gluconate from pectin: step 1/5.</text>
</comment>